<feature type="non-terminal residue" evidence="1">
    <location>
        <position position="98"/>
    </location>
</feature>
<organism evidence="1">
    <name type="scientific">marine metagenome</name>
    <dbReference type="NCBI Taxonomy" id="408172"/>
    <lineage>
        <taxon>unclassified sequences</taxon>
        <taxon>metagenomes</taxon>
        <taxon>ecological metagenomes</taxon>
    </lineage>
</organism>
<proteinExistence type="predicted"/>
<reference evidence="1" key="1">
    <citation type="submission" date="2018-05" db="EMBL/GenBank/DDBJ databases">
        <authorList>
            <person name="Lanie J.A."/>
            <person name="Ng W.-L."/>
            <person name="Kazmierczak K.M."/>
            <person name="Andrzejewski T.M."/>
            <person name="Davidsen T.M."/>
            <person name="Wayne K.J."/>
            <person name="Tettelin H."/>
            <person name="Glass J.I."/>
            <person name="Rusch D."/>
            <person name="Podicherti R."/>
            <person name="Tsui H.-C.T."/>
            <person name="Winkler M.E."/>
        </authorList>
    </citation>
    <scope>NUCLEOTIDE SEQUENCE</scope>
</reference>
<protein>
    <submittedName>
        <fullName evidence="1">Uncharacterized protein</fullName>
    </submittedName>
</protein>
<evidence type="ECO:0000313" key="1">
    <source>
        <dbReference type="EMBL" id="SVB91183.1"/>
    </source>
</evidence>
<accession>A0A382HX38</accession>
<dbReference type="AlphaFoldDB" id="A0A382HX38"/>
<gene>
    <name evidence="1" type="ORF">METZ01_LOCUS244037</name>
</gene>
<dbReference type="EMBL" id="UINC01063491">
    <property type="protein sequence ID" value="SVB91183.1"/>
    <property type="molecule type" value="Genomic_DNA"/>
</dbReference>
<name>A0A382HX38_9ZZZZ</name>
<sequence>MMVGVYTSYEGIKDTLMAKVLSYLNDGSVQCEFALRGNYPNLLNLETAIMFSLYIYIIRKCFEITRIKNHYSIPALNNIHLLYSVISFPSASEHLFFS</sequence>